<proteinExistence type="inferred from homology"/>
<evidence type="ECO:0000256" key="1">
    <source>
        <dbReference type="ARBA" id="ARBA00003394"/>
    </source>
</evidence>
<keyword evidence="5 8" id="KW-0808">Transferase</keyword>
<comment type="pathway">
    <text evidence="2 8">Bacterial outer membrane biogenesis; LPS core biosynthesis.</text>
</comment>
<dbReference type="RefSeq" id="WP_051521308.1">
    <property type="nucleotide sequence ID" value="NZ_KK088577.1"/>
</dbReference>
<keyword evidence="8" id="KW-0448">Lipopolysaccharide biosynthesis</keyword>
<evidence type="ECO:0000313" key="10">
    <source>
        <dbReference type="EMBL" id="EYD74679.1"/>
    </source>
</evidence>
<dbReference type="InterPro" id="IPR007507">
    <property type="entry name" value="Glycos_transf_N"/>
</dbReference>
<dbReference type="PANTHER" id="PTHR42755:SF1">
    <property type="entry name" value="3-DEOXY-D-MANNO-OCTULOSONIC ACID TRANSFERASE, MITOCHONDRIAL-RELATED"/>
    <property type="match status" value="1"/>
</dbReference>
<dbReference type="AlphaFoldDB" id="A0A017HLM8"/>
<dbReference type="EC" id="2.4.99.12" evidence="3 8"/>
<dbReference type="GO" id="GO:0009244">
    <property type="term" value="P:lipopolysaccharide core region biosynthetic process"/>
    <property type="evidence" value="ECO:0007669"/>
    <property type="project" value="UniProtKB-UniRule"/>
</dbReference>
<evidence type="ECO:0000256" key="6">
    <source>
        <dbReference type="ARBA" id="ARBA00031445"/>
    </source>
</evidence>
<evidence type="ECO:0000259" key="9">
    <source>
        <dbReference type="Pfam" id="PF04413"/>
    </source>
</evidence>
<protein>
    <recommendedName>
        <fullName evidence="4 8">3-deoxy-D-manno-octulosonic acid transferase</fullName>
        <shortName evidence="8">Kdo transferase</shortName>
        <ecNumber evidence="3 8">2.4.99.12</ecNumber>
    </recommendedName>
    <alternativeName>
        <fullName evidence="6 8">Lipid IV(A) 3-deoxy-D-manno-octulosonic acid transferase</fullName>
    </alternativeName>
</protein>
<gene>
    <name evidence="10" type="ORF">Rumeso_03736</name>
</gene>
<dbReference type="Gene3D" id="3.40.50.11720">
    <property type="entry name" value="3-Deoxy-D-manno-octulosonic-acid transferase, N-terminal domain"/>
    <property type="match status" value="1"/>
</dbReference>
<dbReference type="InterPro" id="IPR038107">
    <property type="entry name" value="Glycos_transf_N_sf"/>
</dbReference>
<dbReference type="HOGENOM" id="CLU_036146_1_2_5"/>
<dbReference type="PANTHER" id="PTHR42755">
    <property type="entry name" value="3-DEOXY-MANNO-OCTULOSONATE CYTIDYLYLTRANSFERASE"/>
    <property type="match status" value="1"/>
</dbReference>
<keyword evidence="8" id="KW-0472">Membrane</keyword>
<dbReference type="UniPathway" id="UPA00958"/>
<feature type="domain" description="3-deoxy-D-manno-octulosonic-acid transferase N-terminal" evidence="9">
    <location>
        <begin position="31"/>
        <end position="179"/>
    </location>
</feature>
<reference evidence="10 11" key="1">
    <citation type="submission" date="2013-02" db="EMBL/GenBank/DDBJ databases">
        <authorList>
            <person name="Fiebig A."/>
            <person name="Goeker M."/>
            <person name="Klenk H.-P.P."/>
        </authorList>
    </citation>
    <scope>NUCLEOTIDE SEQUENCE [LARGE SCALE GENOMIC DNA]</scope>
    <source>
        <strain evidence="10 11">DSM 19309</strain>
    </source>
</reference>
<dbReference type="InterPro" id="IPR039901">
    <property type="entry name" value="Kdotransferase"/>
</dbReference>
<comment type="similarity">
    <text evidence="8">Belongs to the glycosyltransferase group 1 family.</text>
</comment>
<comment type="caution">
    <text evidence="10">The sequence shown here is derived from an EMBL/GenBank/DDBJ whole genome shotgun (WGS) entry which is preliminary data.</text>
</comment>
<comment type="catalytic activity">
    <reaction evidence="7 8">
        <text>lipid IVA (E. coli) + CMP-3-deoxy-beta-D-manno-octulosonate = alpha-Kdo-(2-&gt;6)-lipid IVA (E. coli) + CMP + H(+)</text>
        <dbReference type="Rhea" id="RHEA:28066"/>
        <dbReference type="ChEBI" id="CHEBI:15378"/>
        <dbReference type="ChEBI" id="CHEBI:58603"/>
        <dbReference type="ChEBI" id="CHEBI:60364"/>
        <dbReference type="ChEBI" id="CHEBI:60377"/>
        <dbReference type="ChEBI" id="CHEBI:85987"/>
        <dbReference type="EC" id="2.4.99.12"/>
    </reaction>
</comment>
<comment type="function">
    <text evidence="1 8">Involved in lipopolysaccharide (LPS) biosynthesis. Catalyzes the transfer of 3-deoxy-D-manno-octulosonate (Kdo) residue(s) from CMP-Kdo to lipid IV(A), the tetraacyldisaccharide-1,4'-bisphosphate precursor of lipid A.</text>
</comment>
<evidence type="ECO:0000256" key="5">
    <source>
        <dbReference type="ARBA" id="ARBA00022679"/>
    </source>
</evidence>
<dbReference type="Proteomes" id="UP000019666">
    <property type="component" value="Unassembled WGS sequence"/>
</dbReference>
<name>A0A017HLM8_9RHOB</name>
<evidence type="ECO:0000256" key="8">
    <source>
        <dbReference type="RuleBase" id="RU365103"/>
    </source>
</evidence>
<comment type="subcellular location">
    <subcellularLocation>
        <location evidence="8">Cell membrane</location>
    </subcellularLocation>
</comment>
<dbReference type="EMBL" id="AOSK01000109">
    <property type="protein sequence ID" value="EYD74679.1"/>
    <property type="molecule type" value="Genomic_DNA"/>
</dbReference>
<accession>A0A017HLM8</accession>
<evidence type="ECO:0000313" key="11">
    <source>
        <dbReference type="Proteomes" id="UP000019666"/>
    </source>
</evidence>
<sequence>MTRSLALGAYLALAGLSGRRGEAEPPRPEGPLLWVHGGGPQHLTAVATLADRLLPEGVSTLLTLPRRFELPPAPGRLVLRPAPFESGVAVRAFLEHWAPDVLLWVGGGLRPALLARTQAPKFLVEGAPEPGLLARGAGWPGLARAVVPLFDRALVRGDAGAERLSRAGLPEDRLEIAGPLDPPAPVLPCNERERRDLSQTIGSRPVWLAADLPMAELPAILAAHRVATRSTHRLLLILAPRIPEEAPPMARALGEAGLRVALRAEGDEPTESTQVYLADGTSEMGLWLRLAPVAYLGGTLPGGPGGRHPFEAAALGLALLHGPVTAPHGDAWARLDTAGAARVVVDAAELGRGVEALLAPDRAAVMAQAGWDVATQGAEVMNRVMDLVLERIHPADPMRDAGGAAFGTPVEA</sequence>
<keyword evidence="11" id="KW-1185">Reference proteome</keyword>
<dbReference type="STRING" id="442562.Rumeso_03736"/>
<dbReference type="OrthoDB" id="9789797at2"/>
<dbReference type="Gene3D" id="3.40.50.2000">
    <property type="entry name" value="Glycogen Phosphorylase B"/>
    <property type="match status" value="1"/>
</dbReference>
<dbReference type="Pfam" id="PF04413">
    <property type="entry name" value="Glycos_transf_N"/>
    <property type="match status" value="1"/>
</dbReference>
<organism evidence="10 11">
    <name type="scientific">Rubellimicrobium mesophilum DSM 19309</name>
    <dbReference type="NCBI Taxonomy" id="442562"/>
    <lineage>
        <taxon>Bacteria</taxon>
        <taxon>Pseudomonadati</taxon>
        <taxon>Pseudomonadota</taxon>
        <taxon>Alphaproteobacteria</taxon>
        <taxon>Rhodobacterales</taxon>
        <taxon>Roseobacteraceae</taxon>
        <taxon>Rubellimicrobium</taxon>
    </lineage>
</organism>
<dbReference type="GO" id="GO:0009245">
    <property type="term" value="P:lipid A biosynthetic process"/>
    <property type="evidence" value="ECO:0007669"/>
    <property type="project" value="TreeGrafter"/>
</dbReference>
<dbReference type="GO" id="GO:0043842">
    <property type="term" value="F:Kdo transferase activity"/>
    <property type="evidence" value="ECO:0007669"/>
    <property type="project" value="UniProtKB-EC"/>
</dbReference>
<dbReference type="GO" id="GO:0005886">
    <property type="term" value="C:plasma membrane"/>
    <property type="evidence" value="ECO:0007669"/>
    <property type="project" value="UniProtKB-SubCell"/>
</dbReference>
<keyword evidence="8" id="KW-1003">Cell membrane</keyword>
<evidence type="ECO:0000256" key="7">
    <source>
        <dbReference type="ARBA" id="ARBA00049183"/>
    </source>
</evidence>
<evidence type="ECO:0000256" key="3">
    <source>
        <dbReference type="ARBA" id="ARBA00012621"/>
    </source>
</evidence>
<evidence type="ECO:0000256" key="4">
    <source>
        <dbReference type="ARBA" id="ARBA00019077"/>
    </source>
</evidence>
<evidence type="ECO:0000256" key="2">
    <source>
        <dbReference type="ARBA" id="ARBA00004713"/>
    </source>
</evidence>
<dbReference type="SUPFAM" id="SSF53756">
    <property type="entry name" value="UDP-Glycosyltransferase/glycogen phosphorylase"/>
    <property type="match status" value="1"/>
</dbReference>